<evidence type="ECO:0000256" key="4">
    <source>
        <dbReference type="SAM" id="MobiDB-lite"/>
    </source>
</evidence>
<dbReference type="FunFam" id="3.30.30.170:FF:000001">
    <property type="entry name" value="Eukaryotic translation initiation factor 2 subunit"/>
    <property type="match status" value="1"/>
</dbReference>
<organism evidence="6 7">
    <name type="scientific">Malassezia obtusa</name>
    <dbReference type="NCBI Taxonomy" id="76774"/>
    <lineage>
        <taxon>Eukaryota</taxon>
        <taxon>Fungi</taxon>
        <taxon>Dikarya</taxon>
        <taxon>Basidiomycota</taxon>
        <taxon>Ustilaginomycotina</taxon>
        <taxon>Malasseziomycetes</taxon>
        <taxon>Malasseziales</taxon>
        <taxon>Malasseziaceae</taxon>
        <taxon>Malassezia</taxon>
    </lineage>
</organism>
<dbReference type="GO" id="GO:0001731">
    <property type="term" value="P:formation of translation preinitiation complex"/>
    <property type="evidence" value="ECO:0007669"/>
    <property type="project" value="TreeGrafter"/>
</dbReference>
<dbReference type="GO" id="GO:0031369">
    <property type="term" value="F:translation initiation factor binding"/>
    <property type="evidence" value="ECO:0007669"/>
    <property type="project" value="TreeGrafter"/>
</dbReference>
<dbReference type="InterPro" id="IPR045196">
    <property type="entry name" value="IF2/IF5"/>
</dbReference>
<feature type="region of interest" description="Disordered" evidence="4">
    <location>
        <begin position="1"/>
        <end position="161"/>
    </location>
</feature>
<evidence type="ECO:0000256" key="1">
    <source>
        <dbReference type="ARBA" id="ARBA00010397"/>
    </source>
</evidence>
<feature type="compositionally biased region" description="Basic and acidic residues" evidence="4">
    <location>
        <begin position="1"/>
        <end position="11"/>
    </location>
</feature>
<gene>
    <name evidence="6" type="primary">SUI3</name>
    <name evidence="6" type="ORF">MOBT1_003370</name>
</gene>
<accession>A0AAF0IXZ9</accession>
<dbReference type="SMART" id="SM00653">
    <property type="entry name" value="eIF2B_5"/>
    <property type="match status" value="1"/>
</dbReference>
<name>A0AAF0IXZ9_9BASI</name>
<feature type="compositionally biased region" description="Low complexity" evidence="4">
    <location>
        <begin position="80"/>
        <end position="92"/>
    </location>
</feature>
<keyword evidence="3" id="KW-0648">Protein biosynthesis</keyword>
<evidence type="ECO:0000313" key="7">
    <source>
        <dbReference type="Proteomes" id="UP001214603"/>
    </source>
</evidence>
<feature type="domain" description="Translation initiation factor IF2/IF5" evidence="5">
    <location>
        <begin position="190"/>
        <end position="281"/>
    </location>
</feature>
<feature type="compositionally biased region" description="Basic and acidic residues" evidence="4">
    <location>
        <begin position="121"/>
        <end position="130"/>
    </location>
</feature>
<dbReference type="AlphaFoldDB" id="A0AAF0IXZ9"/>
<dbReference type="InterPro" id="IPR002735">
    <property type="entry name" value="Transl_init_fac_IF2/IF5_dom"/>
</dbReference>
<dbReference type="GO" id="GO:0005850">
    <property type="term" value="C:eukaryotic translation initiation factor 2 complex"/>
    <property type="evidence" value="ECO:0007669"/>
    <property type="project" value="TreeGrafter"/>
</dbReference>
<comment type="similarity">
    <text evidence="1">Belongs to the eIF-2-beta/eIF-5 family.</text>
</comment>
<protein>
    <submittedName>
        <fullName evidence="6">Translation initiation factor eIF-2 beta subunit</fullName>
    </submittedName>
</protein>
<dbReference type="GO" id="GO:0003743">
    <property type="term" value="F:translation initiation factor activity"/>
    <property type="evidence" value="ECO:0007669"/>
    <property type="project" value="UniProtKB-KW"/>
</dbReference>
<evidence type="ECO:0000256" key="3">
    <source>
        <dbReference type="ARBA" id="ARBA00022917"/>
    </source>
</evidence>
<reference evidence="6" key="1">
    <citation type="submission" date="2023-03" db="EMBL/GenBank/DDBJ databases">
        <title>Mating type loci evolution in Malassezia.</title>
        <authorList>
            <person name="Coelho M.A."/>
        </authorList>
    </citation>
    <scope>NUCLEOTIDE SEQUENCE</scope>
    <source>
        <strain evidence="6">CBS 7876</strain>
    </source>
</reference>
<dbReference type="Pfam" id="PF01873">
    <property type="entry name" value="eIF-5_eIF-2B"/>
    <property type="match status" value="1"/>
</dbReference>
<dbReference type="EMBL" id="CP119942">
    <property type="protein sequence ID" value="WFD04656.1"/>
    <property type="molecule type" value="Genomic_DNA"/>
</dbReference>
<dbReference type="InterPro" id="IPR016189">
    <property type="entry name" value="Transl_init_fac_IF2/IF5_N"/>
</dbReference>
<dbReference type="PANTHER" id="PTHR23001:SF3">
    <property type="entry name" value="EUKARYOTIC TRANSLATION INITIATION FACTOR 2 SUBUNIT 2"/>
    <property type="match status" value="1"/>
</dbReference>
<evidence type="ECO:0000313" key="6">
    <source>
        <dbReference type="EMBL" id="WFD04656.1"/>
    </source>
</evidence>
<feature type="compositionally biased region" description="Basic and acidic residues" evidence="4">
    <location>
        <begin position="68"/>
        <end position="78"/>
    </location>
</feature>
<proteinExistence type="inferred from homology"/>
<evidence type="ECO:0000259" key="5">
    <source>
        <dbReference type="SMART" id="SM00653"/>
    </source>
</evidence>
<dbReference type="SUPFAM" id="SSF100966">
    <property type="entry name" value="Translation initiation factor 2 beta, aIF2beta, N-terminal domain"/>
    <property type="match status" value="1"/>
</dbReference>
<dbReference type="Proteomes" id="UP001214603">
    <property type="component" value="Chromosome 9"/>
</dbReference>
<keyword evidence="7" id="KW-1185">Reference proteome</keyword>
<feature type="compositionally biased region" description="Basic residues" evidence="4">
    <location>
        <begin position="33"/>
        <end position="42"/>
    </location>
</feature>
<sequence>MSTAVGDEKVADSAAPPQQEEAPQDAADLFGGLKKKSGKKKKIPMDFDLDGDSKPEKSASSDAPAADAPKDDAPKEESESAPAPQEGEAAPADDGALDFGEMKKKKKKKKKAAFDLEEFEKELGEQRDSDNPEDEGENPFAPEKEEEQASGKSEDVEAWQGTDRDYTYQELLGRIFRTLRLQNPALSGEKKKYTMVPPVVQRDGSKKTVFANVLEICKRMHRQPDHVIQYLFTELGTVGSVDGSQRLVIRGRFQPKQIENVLRRYIENRIYFMTCEACGSQRSVSAIKTGFQAQTGKRSKMRQQ</sequence>
<keyword evidence="2 6" id="KW-0396">Initiation factor</keyword>
<dbReference type="GO" id="GO:0003729">
    <property type="term" value="F:mRNA binding"/>
    <property type="evidence" value="ECO:0007669"/>
    <property type="project" value="TreeGrafter"/>
</dbReference>
<dbReference type="PANTHER" id="PTHR23001">
    <property type="entry name" value="EUKARYOTIC TRANSLATION INITIATION FACTOR"/>
    <property type="match status" value="1"/>
</dbReference>
<evidence type="ECO:0000256" key="2">
    <source>
        <dbReference type="ARBA" id="ARBA00022540"/>
    </source>
</evidence>
<dbReference type="Gene3D" id="3.30.30.170">
    <property type="match status" value="1"/>
</dbReference>